<evidence type="ECO:0000256" key="1">
    <source>
        <dbReference type="ARBA" id="ARBA00004496"/>
    </source>
</evidence>
<feature type="domain" description="RZ-type" evidence="7">
    <location>
        <begin position="348"/>
        <end position="424"/>
    </location>
</feature>
<dbReference type="Proteomes" id="UP000076449">
    <property type="component" value="Chromosome I"/>
</dbReference>
<dbReference type="EMBL" id="JAPVEB010000001">
    <property type="protein sequence ID" value="KAJ5284109.1"/>
    <property type="molecule type" value="Genomic_DNA"/>
</dbReference>
<evidence type="ECO:0000256" key="6">
    <source>
        <dbReference type="ARBA" id="ARBA00022859"/>
    </source>
</evidence>
<evidence type="ECO:0000256" key="5">
    <source>
        <dbReference type="ARBA" id="ARBA00022833"/>
    </source>
</evidence>
<reference evidence="9" key="1">
    <citation type="journal article" date="2014" name="Genome Announc.">
        <title>Complete sequencing and chromosome-scale genome assembly of the industrial progenitor strain P2niaD18 from the penicillin producer Penicillium chrysogenum.</title>
        <authorList>
            <person name="Specht T."/>
            <person name="Dahlmann T.A."/>
            <person name="Zadra I."/>
            <person name="Kurnsteiner H."/>
            <person name="Kuck U."/>
        </authorList>
    </citation>
    <scope>NUCLEOTIDE SEQUENCE [LARGE SCALE GENOMIC DNA]</scope>
    <source>
        <strain evidence="9">P2niaD18</strain>
    </source>
</reference>
<dbReference type="GO" id="GO:0005737">
    <property type="term" value="C:cytoplasm"/>
    <property type="evidence" value="ECO:0007669"/>
    <property type="project" value="UniProtKB-SubCell"/>
</dbReference>
<dbReference type="AlphaFoldDB" id="A0A167XTW5"/>
<keyword evidence="4" id="KW-0863">Zinc-finger</keyword>
<protein>
    <submittedName>
        <fullName evidence="9">NFX1-type zinc finger-containing protein</fullName>
    </submittedName>
</protein>
<gene>
    <name evidence="9" type="ORF">EN45_033740</name>
    <name evidence="8" type="ORF">N7505_002089</name>
</gene>
<evidence type="ECO:0000256" key="4">
    <source>
        <dbReference type="ARBA" id="ARBA00022771"/>
    </source>
</evidence>
<keyword evidence="10" id="KW-1185">Reference proteome</keyword>
<evidence type="ECO:0000313" key="8">
    <source>
        <dbReference type="EMBL" id="KAJ5284109.1"/>
    </source>
</evidence>
<dbReference type="GO" id="GO:0008270">
    <property type="term" value="F:zinc ion binding"/>
    <property type="evidence" value="ECO:0007669"/>
    <property type="project" value="UniProtKB-KW"/>
</dbReference>
<comment type="subcellular location">
    <subcellularLocation>
        <location evidence="1">Cytoplasm</location>
    </subcellularLocation>
</comment>
<keyword evidence="3" id="KW-0479">Metal-binding</keyword>
<evidence type="ECO:0000313" key="9">
    <source>
        <dbReference type="EMBL" id="KZN93201.1"/>
    </source>
</evidence>
<organism evidence="9">
    <name type="scientific">Penicillium chrysogenum</name>
    <name type="common">Penicillium notatum</name>
    <dbReference type="NCBI Taxonomy" id="5076"/>
    <lineage>
        <taxon>Eukaryota</taxon>
        <taxon>Fungi</taxon>
        <taxon>Dikarya</taxon>
        <taxon>Ascomycota</taxon>
        <taxon>Pezizomycotina</taxon>
        <taxon>Eurotiomycetes</taxon>
        <taxon>Eurotiomycetidae</taxon>
        <taxon>Eurotiales</taxon>
        <taxon>Aspergillaceae</taxon>
        <taxon>Penicillium</taxon>
        <taxon>Penicillium chrysogenum species complex</taxon>
    </lineage>
</organism>
<accession>A0A167XTW5</accession>
<dbReference type="EMBL" id="CM002798">
    <property type="protein sequence ID" value="KZN93201.1"/>
    <property type="molecule type" value="Genomic_DNA"/>
</dbReference>
<keyword evidence="6" id="KW-0391">Immunity</keyword>
<evidence type="ECO:0000256" key="2">
    <source>
        <dbReference type="ARBA" id="ARBA00022490"/>
    </source>
</evidence>
<name>A0A167XTW5_PENCH</name>
<reference evidence="8" key="2">
    <citation type="submission" date="2022-12" db="EMBL/GenBank/DDBJ databases">
        <authorList>
            <person name="Petersen C."/>
        </authorList>
    </citation>
    <scope>NUCLEOTIDE SEQUENCE</scope>
    <source>
        <strain evidence="8">IBT 3361</strain>
    </source>
</reference>
<dbReference type="GO" id="GO:0002376">
    <property type="term" value="P:immune system process"/>
    <property type="evidence" value="ECO:0007669"/>
    <property type="project" value="UniProtKB-KW"/>
</dbReference>
<evidence type="ECO:0000259" key="7">
    <source>
        <dbReference type="PROSITE" id="PS51981"/>
    </source>
</evidence>
<dbReference type="Pfam" id="PF20173">
    <property type="entry name" value="ZnF_RZ-type"/>
    <property type="match status" value="1"/>
</dbReference>
<proteinExistence type="predicted"/>
<evidence type="ECO:0000313" key="10">
    <source>
        <dbReference type="Proteomes" id="UP001220256"/>
    </source>
</evidence>
<sequence length="426" mass="48554">MGQTYKEINLDENPCVFPKCGHFLTIENMDAQMDMARYYEVDASGKPVSIWASLTPFSIQDIKTCATCRGPLRDIARYGRLVRRAILDESTKKLIILLNQEYVPLAQELPRLVHELHATKGQRKYAWPSLIEISGPRSHQIQSMGKIIQSTNPGRWDSILDLRKRVDLYRRRVRPEEQPFERVRRLIENARQRQPLRISRKNIDQVENVLQTKGFLQGTALLIRLDIALLVDLLSLVSQGCPSKETPRFELDLQKIKDDCQTLIQQAVTHHRLLQQAEGHIFLAQLYALERAHCLTPEKRNTILKQGQAAIQKARGLCDAHPGQTQGLADEVHSVEKMLRGGTFYTIITNEERTAVISAMAQEFTGTGHWYYCRNGHPFTIGDCGLARQTSRCPECDSPVGGEHSRLAEGVTLAQDWDQDRERLNL</sequence>
<dbReference type="InterPro" id="IPR046439">
    <property type="entry name" value="ZF_RZ_dom"/>
</dbReference>
<keyword evidence="5" id="KW-0862">Zinc</keyword>
<dbReference type="PROSITE" id="PS51981">
    <property type="entry name" value="ZF_RZ"/>
    <property type="match status" value="1"/>
</dbReference>
<evidence type="ECO:0000256" key="3">
    <source>
        <dbReference type="ARBA" id="ARBA00022723"/>
    </source>
</evidence>
<dbReference type="Proteomes" id="UP001220256">
    <property type="component" value="Unassembled WGS sequence"/>
</dbReference>
<reference evidence="8 10" key="3">
    <citation type="journal article" date="2023" name="IMA Fungus">
        <title>Comparative genomic study of the Penicillium genus elucidates a diverse pangenome and 15 lateral gene transfer events.</title>
        <authorList>
            <person name="Petersen C."/>
            <person name="Sorensen T."/>
            <person name="Nielsen M.R."/>
            <person name="Sondergaard T.E."/>
            <person name="Sorensen J.L."/>
            <person name="Fitzpatrick D.A."/>
            <person name="Frisvad J.C."/>
            <person name="Nielsen K.L."/>
        </authorList>
    </citation>
    <scope>NUCLEOTIDE SEQUENCE [LARGE SCALE GENOMIC DNA]</scope>
    <source>
        <strain evidence="8 10">IBT 3361</strain>
    </source>
</reference>
<keyword evidence="2" id="KW-0963">Cytoplasm</keyword>